<evidence type="ECO:0000313" key="1">
    <source>
        <dbReference type="EMBL" id="SDF48645.1"/>
    </source>
</evidence>
<dbReference type="RefSeq" id="WP_218122352.1">
    <property type="nucleotide sequence ID" value="NZ_FNBT01000004.1"/>
</dbReference>
<organism evidence="1 2">
    <name type="scientific">Blastococcus aurantiacus</name>
    <dbReference type="NCBI Taxonomy" id="1550231"/>
    <lineage>
        <taxon>Bacteria</taxon>
        <taxon>Bacillati</taxon>
        <taxon>Actinomycetota</taxon>
        <taxon>Actinomycetes</taxon>
        <taxon>Geodermatophilales</taxon>
        <taxon>Geodermatophilaceae</taxon>
        <taxon>Blastococcus</taxon>
    </lineage>
</organism>
<dbReference type="Proteomes" id="UP000199406">
    <property type="component" value="Unassembled WGS sequence"/>
</dbReference>
<dbReference type="STRING" id="1550231.SAMN05660662_2308"/>
<dbReference type="InterPro" id="IPR058532">
    <property type="entry name" value="YjbR/MT2646/Rv2570-like"/>
</dbReference>
<keyword evidence="2" id="KW-1185">Reference proteome</keyword>
<accession>A0A1G7LGP6</accession>
<sequence length="143" mass="15858">MTADRPARVEDVHELAQAMPHVSVVHGSKGNAVYQVGGKSFVFFRTPRPDAVDSAGRKLPDVIMFWVESEADKQSLVQDPTTPFFTTPHFDGHNSVLVQASRLGELSRQELAELVQDAWLAQASARRRTAWLAEHAGPSRPER</sequence>
<evidence type="ECO:0000313" key="2">
    <source>
        <dbReference type="Proteomes" id="UP000199406"/>
    </source>
</evidence>
<reference evidence="2" key="1">
    <citation type="submission" date="2016-10" db="EMBL/GenBank/DDBJ databases">
        <authorList>
            <person name="Varghese N."/>
            <person name="Submissions S."/>
        </authorList>
    </citation>
    <scope>NUCLEOTIDE SEQUENCE [LARGE SCALE GENOMIC DNA]</scope>
    <source>
        <strain evidence="2">DSM 44268</strain>
    </source>
</reference>
<evidence type="ECO:0008006" key="3">
    <source>
        <dbReference type="Google" id="ProtNLM"/>
    </source>
</evidence>
<dbReference type="AlphaFoldDB" id="A0A1G7LGP6"/>
<dbReference type="Pfam" id="PF04237">
    <property type="entry name" value="YjbR"/>
    <property type="match status" value="1"/>
</dbReference>
<proteinExistence type="predicted"/>
<gene>
    <name evidence="1" type="ORF">SAMN05660662_2308</name>
</gene>
<protein>
    <recommendedName>
        <fullName evidence="3">YjbR protein</fullName>
    </recommendedName>
</protein>
<name>A0A1G7LGP6_9ACTN</name>
<dbReference type="EMBL" id="FNBT01000004">
    <property type="protein sequence ID" value="SDF48645.1"/>
    <property type="molecule type" value="Genomic_DNA"/>
</dbReference>